<keyword evidence="2" id="KW-0812">Transmembrane</keyword>
<dbReference type="PANTHER" id="PTHR33269">
    <property type="entry name" value="NADH-UBIQUINONE OXIDOREDUCTASE CHAIN 6"/>
    <property type="match status" value="1"/>
</dbReference>
<dbReference type="Pfam" id="PF00499">
    <property type="entry name" value="Oxidored_q3"/>
    <property type="match status" value="1"/>
</dbReference>
<keyword evidence="2" id="KW-0874">Quinone</keyword>
<feature type="transmembrane region" description="Helical" evidence="2">
    <location>
        <begin position="27"/>
        <end position="45"/>
    </location>
</feature>
<dbReference type="GO" id="GO:0048038">
    <property type="term" value="F:quinone binding"/>
    <property type="evidence" value="ECO:0007669"/>
    <property type="project" value="UniProtKB-UniRule"/>
</dbReference>
<dbReference type="NCBIfam" id="NF005168">
    <property type="entry name" value="PRK06638.2-3"/>
    <property type="match status" value="1"/>
</dbReference>
<dbReference type="PANTHER" id="PTHR33269:SF17">
    <property type="entry name" value="NADH-UBIQUINONE OXIDOREDUCTASE CHAIN 6"/>
    <property type="match status" value="1"/>
</dbReference>
<dbReference type="InterPro" id="IPR001457">
    <property type="entry name" value="NADH_UbQ/plastoQ_OxRdtase_su6"/>
</dbReference>
<keyword evidence="2" id="KW-0520">NAD</keyword>
<dbReference type="AlphaFoldDB" id="A0A2R6Y407"/>
<dbReference type="InterPro" id="IPR042106">
    <property type="entry name" value="Nuo/plastoQ_OxRdtase_6_NuoJ"/>
</dbReference>
<keyword evidence="3" id="KW-0830">Ubiquinone</keyword>
<feature type="transmembrane region" description="Helical" evidence="2">
    <location>
        <begin position="52"/>
        <end position="70"/>
    </location>
</feature>
<sequence length="167" mass="17830">MIAFFLLVALALGGAMTMLSSTRALHMIFSMALVFLAIAGLYILLGAEFVGIVQVIVYAGAITVLAVFGIMLTRHDASETAAERSRSNRWLAFVTAAGLFIVLFFAISRTRFLPVAAADTEHLAGVREIGMLFLSPDYIYTFELASVLLLSAFIGAIVMAKGGSGDE</sequence>
<feature type="transmembrane region" description="Helical" evidence="2">
    <location>
        <begin position="90"/>
        <end position="107"/>
    </location>
</feature>
<dbReference type="EMBL" id="PEBX01000007">
    <property type="protein sequence ID" value="PTQ57392.1"/>
    <property type="molecule type" value="Genomic_DNA"/>
</dbReference>
<dbReference type="Gene3D" id="1.20.120.1200">
    <property type="entry name" value="NADH-ubiquinone/plastoquinone oxidoreductase chain 6, subunit NuoJ"/>
    <property type="match status" value="1"/>
</dbReference>
<evidence type="ECO:0000313" key="4">
    <source>
        <dbReference type="Proteomes" id="UP000244338"/>
    </source>
</evidence>
<evidence type="ECO:0000256" key="2">
    <source>
        <dbReference type="RuleBase" id="RU004429"/>
    </source>
</evidence>
<name>A0A2R6Y407_9BACL</name>
<comment type="caution">
    <text evidence="2">Lacks conserved residue(s) required for the propagation of feature annotation.</text>
</comment>
<comment type="subcellular location">
    <subcellularLocation>
        <location evidence="2">Cell membrane</location>
        <topology evidence="2">Multi-pass membrane protein</topology>
    </subcellularLocation>
</comment>
<comment type="function">
    <text evidence="2">NDH-1 shuttles electrons from NADH, via FMN and iron-sulfur (Fe-S) centers, to quinones in the respiratory chain. Couples the redox reaction to proton translocation (for every two electrons transferred, four hydrogen ions are translocated across the cytoplasmic membrane), and thus conserves the redox energy in a proton gradient.</text>
</comment>
<proteinExistence type="inferred from homology"/>
<evidence type="ECO:0000256" key="1">
    <source>
        <dbReference type="ARBA" id="ARBA00005698"/>
    </source>
</evidence>
<dbReference type="EC" id="7.1.1.-" evidence="2"/>
<dbReference type="Proteomes" id="UP000244338">
    <property type="component" value="Unassembled WGS sequence"/>
</dbReference>
<evidence type="ECO:0000313" key="3">
    <source>
        <dbReference type="EMBL" id="PTQ57392.1"/>
    </source>
</evidence>
<organism evidence="3 4">
    <name type="scientific">Candidatus Carbonibacillus altaicus</name>
    <dbReference type="NCBI Taxonomy" id="2163959"/>
    <lineage>
        <taxon>Bacteria</taxon>
        <taxon>Bacillati</taxon>
        <taxon>Bacillota</taxon>
        <taxon>Bacilli</taxon>
        <taxon>Bacillales</taxon>
        <taxon>Candidatus Carbonibacillus</taxon>
    </lineage>
</organism>
<keyword evidence="2" id="KW-1003">Cell membrane</keyword>
<dbReference type="GO" id="GO:0005886">
    <property type="term" value="C:plasma membrane"/>
    <property type="evidence" value="ECO:0007669"/>
    <property type="project" value="UniProtKB-SubCell"/>
</dbReference>
<protein>
    <recommendedName>
        <fullName evidence="2">NADH-quinone oxidoreductase subunit J</fullName>
        <ecNumber evidence="2">7.1.1.-</ecNumber>
    </recommendedName>
</protein>
<reference evidence="4" key="1">
    <citation type="journal article" date="2018" name="Sci. Rep.">
        <title>Lignite coal burning seam in the remote Altai Mountains harbors a hydrogen-driven thermophilic microbial community.</title>
        <authorList>
            <person name="Kadnikov V.V."/>
            <person name="Mardanov A.V."/>
            <person name="Ivasenko D.A."/>
            <person name="Antsiferov D.V."/>
            <person name="Beletsky A.V."/>
            <person name="Karnachuk O.V."/>
            <person name="Ravin N.V."/>
        </authorList>
    </citation>
    <scope>NUCLEOTIDE SEQUENCE [LARGE SCALE GENOMIC DNA]</scope>
</reference>
<keyword evidence="2" id="KW-1133">Transmembrane helix</keyword>
<comment type="catalytic activity">
    <reaction evidence="2">
        <text>a quinone + NADH + 5 H(+)(in) = a quinol + NAD(+) + 4 H(+)(out)</text>
        <dbReference type="Rhea" id="RHEA:57888"/>
        <dbReference type="ChEBI" id="CHEBI:15378"/>
        <dbReference type="ChEBI" id="CHEBI:24646"/>
        <dbReference type="ChEBI" id="CHEBI:57540"/>
        <dbReference type="ChEBI" id="CHEBI:57945"/>
        <dbReference type="ChEBI" id="CHEBI:132124"/>
    </reaction>
</comment>
<dbReference type="GO" id="GO:0008137">
    <property type="term" value="F:NADH dehydrogenase (ubiquinone) activity"/>
    <property type="evidence" value="ECO:0007669"/>
    <property type="project" value="UniProtKB-UniRule"/>
</dbReference>
<accession>A0A2R6Y407</accession>
<gene>
    <name evidence="3" type="ORF">BSOLF_1547</name>
</gene>
<comment type="similarity">
    <text evidence="1 2">Belongs to the complex I subunit 6 family.</text>
</comment>
<feature type="transmembrane region" description="Helical" evidence="2">
    <location>
        <begin position="138"/>
        <end position="160"/>
    </location>
</feature>
<keyword evidence="2" id="KW-0472">Membrane</keyword>
<comment type="caution">
    <text evidence="3">The sequence shown here is derived from an EMBL/GenBank/DDBJ whole genome shotgun (WGS) entry which is preliminary data.</text>
</comment>